<evidence type="ECO:0000313" key="4">
    <source>
        <dbReference type="EMBL" id="TWU34404.1"/>
    </source>
</evidence>
<sequence length="604" mass="64996">MSARFRLILVAALLFSGCNKRNPDTPSGGSSGAGSTGLNEHHVPADAGQAPNLSDLIRSPQPESSLDGEASAIEPEASPFQFENIAAEAGVQHVYENGATGDLMMSEGFGGGVGALDYDLDGNWDLFFSQGGDATKPAGPSQPSVGLFRNQSQLAFRNTTKQAGFGRYDYGQGVAVGDYNDDGFDDLYLTCIGPNVLLENMGDGTFRDVTVATETVDGSQWSTSAAFADVTGDGLLDLYVCNYLEYDPKHPLDCRDSSGARRICQPRETPPMQDACFINLGNGTFRDEVAERGLIADGSKSLGVAVADFNVDGKPDIYVANDTTANFLFMNLGDSTFQDRALLNGCAVNYEGLYQAGMGLGIGDYDGDGLQDIYVTHYYDESNTLYRNIGPAGFQDVTSHLGLHTPTVQLLGFGVVMDDLDQDGLQDMFFTNGHVEYFLENPLLKMPPAAFQFDGKRWHDRSRGSGSFFSEKHVGRGVASIDLDNDGDTDFAVVHQNEPAAVLRNDSQRGHWLKVSLIGHASPRRGIGAQVSVTAGDRVLVEQMVGGSSYQSTHQPMLLFGLGDFSGHCDIEIRWPSGEVQTIEGVGIDQEHVIEEGFGRIDES</sequence>
<organism evidence="4 5">
    <name type="scientific">Novipirellula artificiosorum</name>
    <dbReference type="NCBI Taxonomy" id="2528016"/>
    <lineage>
        <taxon>Bacteria</taxon>
        <taxon>Pseudomonadati</taxon>
        <taxon>Planctomycetota</taxon>
        <taxon>Planctomycetia</taxon>
        <taxon>Pirellulales</taxon>
        <taxon>Pirellulaceae</taxon>
        <taxon>Novipirellula</taxon>
    </lineage>
</organism>
<evidence type="ECO:0000313" key="5">
    <source>
        <dbReference type="Proteomes" id="UP000319143"/>
    </source>
</evidence>
<dbReference type="Gene3D" id="2.130.10.130">
    <property type="entry name" value="Integrin alpha, N-terminal"/>
    <property type="match status" value="2"/>
</dbReference>
<dbReference type="Proteomes" id="UP000319143">
    <property type="component" value="Unassembled WGS sequence"/>
</dbReference>
<dbReference type="PANTHER" id="PTHR16026:SF0">
    <property type="entry name" value="CARTILAGE ACIDIC PROTEIN 1"/>
    <property type="match status" value="1"/>
</dbReference>
<dbReference type="InterPro" id="IPR028994">
    <property type="entry name" value="Integrin_alpha_N"/>
</dbReference>
<evidence type="ECO:0000259" key="3">
    <source>
        <dbReference type="Pfam" id="PF07593"/>
    </source>
</evidence>
<dbReference type="InterPro" id="IPR013517">
    <property type="entry name" value="FG-GAP"/>
</dbReference>
<dbReference type="PROSITE" id="PS51257">
    <property type="entry name" value="PROKAR_LIPOPROTEIN"/>
    <property type="match status" value="1"/>
</dbReference>
<reference evidence="4 5" key="1">
    <citation type="submission" date="2019-02" db="EMBL/GenBank/DDBJ databases">
        <title>Deep-cultivation of Planctomycetes and their phenomic and genomic characterization uncovers novel biology.</title>
        <authorList>
            <person name="Wiegand S."/>
            <person name="Jogler M."/>
            <person name="Boedeker C."/>
            <person name="Pinto D."/>
            <person name="Vollmers J."/>
            <person name="Rivas-Marin E."/>
            <person name="Kohn T."/>
            <person name="Peeters S.H."/>
            <person name="Heuer A."/>
            <person name="Rast P."/>
            <person name="Oberbeckmann S."/>
            <person name="Bunk B."/>
            <person name="Jeske O."/>
            <person name="Meyerdierks A."/>
            <person name="Storesund J.E."/>
            <person name="Kallscheuer N."/>
            <person name="Luecker S."/>
            <person name="Lage O.M."/>
            <person name="Pohl T."/>
            <person name="Merkel B.J."/>
            <person name="Hornburger P."/>
            <person name="Mueller R.-W."/>
            <person name="Bruemmer F."/>
            <person name="Labrenz M."/>
            <person name="Spormann A.M."/>
            <person name="Op Den Camp H."/>
            <person name="Overmann J."/>
            <person name="Amann R."/>
            <person name="Jetten M.S.M."/>
            <person name="Mascher T."/>
            <person name="Medema M.H."/>
            <person name="Devos D.P."/>
            <person name="Kaster A.-K."/>
            <person name="Ovreas L."/>
            <person name="Rohde M."/>
            <person name="Galperin M.Y."/>
            <person name="Jogler C."/>
        </authorList>
    </citation>
    <scope>NUCLEOTIDE SEQUENCE [LARGE SCALE GENOMIC DNA]</scope>
    <source>
        <strain evidence="4 5">Poly41</strain>
    </source>
</reference>
<dbReference type="RefSeq" id="WP_146528787.1">
    <property type="nucleotide sequence ID" value="NZ_SJPV01000008.1"/>
</dbReference>
<evidence type="ECO:0000256" key="2">
    <source>
        <dbReference type="SAM" id="MobiDB-lite"/>
    </source>
</evidence>
<proteinExistence type="predicted"/>
<gene>
    <name evidence="4" type="ORF">Poly41_45520</name>
</gene>
<comment type="caution">
    <text evidence="4">The sequence shown here is derived from an EMBL/GenBank/DDBJ whole genome shotgun (WGS) entry which is preliminary data.</text>
</comment>
<dbReference type="Pfam" id="PF07593">
    <property type="entry name" value="UnbV_ASPIC"/>
    <property type="match status" value="1"/>
</dbReference>
<dbReference type="OrthoDB" id="5287961at2"/>
<dbReference type="PANTHER" id="PTHR16026">
    <property type="entry name" value="CARTILAGE ACIDIC PROTEIN 1"/>
    <property type="match status" value="1"/>
</dbReference>
<evidence type="ECO:0000256" key="1">
    <source>
        <dbReference type="ARBA" id="ARBA00022729"/>
    </source>
</evidence>
<name>A0A5C6DEP6_9BACT</name>
<keyword evidence="5" id="KW-1185">Reference proteome</keyword>
<dbReference type="AlphaFoldDB" id="A0A5C6DEP6"/>
<dbReference type="EMBL" id="SJPV01000008">
    <property type="protein sequence ID" value="TWU34404.1"/>
    <property type="molecule type" value="Genomic_DNA"/>
</dbReference>
<keyword evidence="1" id="KW-0732">Signal</keyword>
<accession>A0A5C6DEP6</accession>
<protein>
    <submittedName>
        <fullName evidence="4">ASPIC and UnbV</fullName>
    </submittedName>
</protein>
<dbReference type="SUPFAM" id="SSF69318">
    <property type="entry name" value="Integrin alpha N-terminal domain"/>
    <property type="match status" value="1"/>
</dbReference>
<dbReference type="InterPro" id="IPR011519">
    <property type="entry name" value="UnbV_ASPIC"/>
</dbReference>
<feature type="region of interest" description="Disordered" evidence="2">
    <location>
        <begin position="20"/>
        <end position="71"/>
    </location>
</feature>
<feature type="domain" description="ASPIC/UnbV" evidence="3">
    <location>
        <begin position="526"/>
        <end position="592"/>
    </location>
</feature>
<dbReference type="Pfam" id="PF13517">
    <property type="entry name" value="FG-GAP_3"/>
    <property type="match status" value="2"/>
</dbReference>
<dbReference type="InterPro" id="IPR027039">
    <property type="entry name" value="Crtac1"/>
</dbReference>